<comment type="caution">
    <text evidence="1">The sequence shown here is derived from an EMBL/GenBank/DDBJ whole genome shotgun (WGS) entry which is preliminary data.</text>
</comment>
<name>A0AAD9V5V1_ACRCE</name>
<evidence type="ECO:0000313" key="1">
    <source>
        <dbReference type="EMBL" id="KAK2562217.1"/>
    </source>
</evidence>
<reference evidence="1" key="1">
    <citation type="journal article" date="2023" name="G3 (Bethesda)">
        <title>Whole genome assembly and annotation of the endangered Caribbean coral Acropora cervicornis.</title>
        <authorList>
            <person name="Selwyn J.D."/>
            <person name="Vollmer S.V."/>
        </authorList>
    </citation>
    <scope>NUCLEOTIDE SEQUENCE</scope>
    <source>
        <strain evidence="1">K2</strain>
    </source>
</reference>
<dbReference type="AlphaFoldDB" id="A0AAD9V5V1"/>
<proteinExistence type="predicted"/>
<dbReference type="EMBL" id="JARQWQ010000030">
    <property type="protein sequence ID" value="KAK2562217.1"/>
    <property type="molecule type" value="Genomic_DNA"/>
</dbReference>
<protein>
    <submittedName>
        <fullName evidence="1">Uncharacterized protein</fullName>
    </submittedName>
</protein>
<gene>
    <name evidence="1" type="ORF">P5673_014997</name>
</gene>
<reference evidence="1" key="2">
    <citation type="journal article" date="2023" name="Science">
        <title>Genomic signatures of disease resistance in endangered staghorn corals.</title>
        <authorList>
            <person name="Vollmer S.V."/>
            <person name="Selwyn J.D."/>
            <person name="Despard B.A."/>
            <person name="Roesel C.L."/>
        </authorList>
    </citation>
    <scope>NUCLEOTIDE SEQUENCE</scope>
    <source>
        <strain evidence="1">K2</strain>
    </source>
</reference>
<keyword evidence="2" id="KW-1185">Reference proteome</keyword>
<accession>A0AAD9V5V1</accession>
<sequence length="131" mass="14831">MAYVPMRISLGSLPEYDDELKSYDLQLDGKIPAEAKEVLLYTFVTTRGDRDDFHRGYYEISTSQGEKIYPQYMNVAVGPKMMAVNSSNLWLPVGDGKVNVKLRHTEGKPTLEGKAEKLSDWSEVFVIGYKC</sequence>
<evidence type="ECO:0000313" key="2">
    <source>
        <dbReference type="Proteomes" id="UP001249851"/>
    </source>
</evidence>
<dbReference type="Proteomes" id="UP001249851">
    <property type="component" value="Unassembled WGS sequence"/>
</dbReference>
<organism evidence="1 2">
    <name type="scientific">Acropora cervicornis</name>
    <name type="common">Staghorn coral</name>
    <dbReference type="NCBI Taxonomy" id="6130"/>
    <lineage>
        <taxon>Eukaryota</taxon>
        <taxon>Metazoa</taxon>
        <taxon>Cnidaria</taxon>
        <taxon>Anthozoa</taxon>
        <taxon>Hexacorallia</taxon>
        <taxon>Scleractinia</taxon>
        <taxon>Astrocoeniina</taxon>
        <taxon>Acroporidae</taxon>
        <taxon>Acropora</taxon>
    </lineage>
</organism>